<name>A0A4Y6V4C2_SACBS</name>
<evidence type="ECO:0000313" key="5">
    <source>
        <dbReference type="Proteomes" id="UP000316968"/>
    </source>
</evidence>
<dbReference type="OrthoDB" id="9799092at2"/>
<proteinExistence type="predicted"/>
<dbReference type="PROSITE" id="PS51186">
    <property type="entry name" value="GNAT"/>
    <property type="match status" value="1"/>
</dbReference>
<dbReference type="SUPFAM" id="SSF55729">
    <property type="entry name" value="Acyl-CoA N-acyltransferases (Nat)"/>
    <property type="match status" value="1"/>
</dbReference>
<reference evidence="4 5" key="1">
    <citation type="submission" date="2019-06" db="EMBL/GenBank/DDBJ databases">
        <title>Saccharibacillus brassicae sp. nov., an endophytic bacterium isolated from Chinese cabbage seeds (Brassica pekinensis).</title>
        <authorList>
            <person name="Jiang L."/>
            <person name="Lee J."/>
            <person name="Kim S.W."/>
        </authorList>
    </citation>
    <scope>NUCLEOTIDE SEQUENCE [LARGE SCALE GENOMIC DNA]</scope>
    <source>
        <strain evidence="5">KCTC 43072 / ATSA2</strain>
    </source>
</reference>
<dbReference type="Gene3D" id="3.40.630.30">
    <property type="match status" value="1"/>
</dbReference>
<keyword evidence="5" id="KW-1185">Reference proteome</keyword>
<evidence type="ECO:0000256" key="1">
    <source>
        <dbReference type="ARBA" id="ARBA00022679"/>
    </source>
</evidence>
<dbReference type="InterPro" id="IPR016181">
    <property type="entry name" value="Acyl_CoA_acyltransferase"/>
</dbReference>
<keyword evidence="2" id="KW-0012">Acyltransferase</keyword>
<dbReference type="GO" id="GO:0016747">
    <property type="term" value="F:acyltransferase activity, transferring groups other than amino-acyl groups"/>
    <property type="evidence" value="ECO:0007669"/>
    <property type="project" value="InterPro"/>
</dbReference>
<dbReference type="InterPro" id="IPR000182">
    <property type="entry name" value="GNAT_dom"/>
</dbReference>
<sequence>MEIRLLQPSDAAAYLKLRLEALRLYPEAFGSSYEEERGDTPDKYERRFAAEAAFTYGAFVDGQLAGSVTLVPEVGLKLRHRANLVAVYVSERCRRQGAAKALLEAVHEQALALEGLEQLHLGVASTNEAAISLYEGFGFERYGEEKRSLKIDGAYVDERLMVKFLYPKND</sequence>
<gene>
    <name evidence="4" type="ORF">FFV09_23240</name>
</gene>
<keyword evidence="1 4" id="KW-0808">Transferase</keyword>
<organism evidence="4 5">
    <name type="scientific">Saccharibacillus brassicae</name>
    <dbReference type="NCBI Taxonomy" id="2583377"/>
    <lineage>
        <taxon>Bacteria</taxon>
        <taxon>Bacillati</taxon>
        <taxon>Bacillota</taxon>
        <taxon>Bacilli</taxon>
        <taxon>Bacillales</taxon>
        <taxon>Paenibacillaceae</taxon>
        <taxon>Saccharibacillus</taxon>
    </lineage>
</organism>
<dbReference type="InterPro" id="IPR050680">
    <property type="entry name" value="YpeA/RimI_acetyltransf"/>
</dbReference>
<evidence type="ECO:0000313" key="4">
    <source>
        <dbReference type="EMBL" id="QDH23520.1"/>
    </source>
</evidence>
<dbReference type="EMBL" id="CP041217">
    <property type="protein sequence ID" value="QDH23520.1"/>
    <property type="molecule type" value="Genomic_DNA"/>
</dbReference>
<dbReference type="AlphaFoldDB" id="A0A4Y6V4C2"/>
<dbReference type="CDD" id="cd04301">
    <property type="entry name" value="NAT_SF"/>
    <property type="match status" value="1"/>
</dbReference>
<dbReference type="RefSeq" id="WP_141450094.1">
    <property type="nucleotide sequence ID" value="NZ_CP041217.1"/>
</dbReference>
<protein>
    <submittedName>
        <fullName evidence="4">GNAT family N-acetyltransferase</fullName>
    </submittedName>
</protein>
<dbReference type="PANTHER" id="PTHR43420">
    <property type="entry name" value="ACETYLTRANSFERASE"/>
    <property type="match status" value="1"/>
</dbReference>
<feature type="domain" description="N-acetyltransferase" evidence="3">
    <location>
        <begin position="1"/>
        <end position="166"/>
    </location>
</feature>
<evidence type="ECO:0000259" key="3">
    <source>
        <dbReference type="PROSITE" id="PS51186"/>
    </source>
</evidence>
<evidence type="ECO:0000256" key="2">
    <source>
        <dbReference type="ARBA" id="ARBA00023315"/>
    </source>
</evidence>
<accession>A0A4Y6V4C2</accession>
<dbReference type="KEGG" id="saca:FFV09_23240"/>
<dbReference type="Proteomes" id="UP000316968">
    <property type="component" value="Chromosome"/>
</dbReference>
<dbReference type="Pfam" id="PF00583">
    <property type="entry name" value="Acetyltransf_1"/>
    <property type="match status" value="1"/>
</dbReference>